<dbReference type="InterPro" id="IPR040242">
    <property type="entry name" value="TPRG1-like"/>
</dbReference>
<reference evidence="3" key="1">
    <citation type="submission" date="2022-12" db="EMBL/GenBank/DDBJ databases">
        <title>Chromosome-level genome assembly of the bean flower thrips Megalurothrips usitatus.</title>
        <authorList>
            <person name="Ma L."/>
            <person name="Liu Q."/>
            <person name="Li H."/>
            <person name="Cai W."/>
        </authorList>
    </citation>
    <scope>NUCLEOTIDE SEQUENCE</scope>
    <source>
        <strain evidence="3">Cailab_2022a</strain>
    </source>
</reference>
<dbReference type="Proteomes" id="UP001075354">
    <property type="component" value="Chromosome 5"/>
</dbReference>
<comment type="similarity">
    <text evidence="1">Belongs to the TPRG1 family.</text>
</comment>
<organism evidence="3 4">
    <name type="scientific">Megalurothrips usitatus</name>
    <name type="common">bean blossom thrips</name>
    <dbReference type="NCBI Taxonomy" id="439358"/>
    <lineage>
        <taxon>Eukaryota</taxon>
        <taxon>Metazoa</taxon>
        <taxon>Ecdysozoa</taxon>
        <taxon>Arthropoda</taxon>
        <taxon>Hexapoda</taxon>
        <taxon>Insecta</taxon>
        <taxon>Pterygota</taxon>
        <taxon>Neoptera</taxon>
        <taxon>Paraneoptera</taxon>
        <taxon>Thysanoptera</taxon>
        <taxon>Terebrantia</taxon>
        <taxon>Thripoidea</taxon>
        <taxon>Thripidae</taxon>
        <taxon>Megalurothrips</taxon>
    </lineage>
</organism>
<dbReference type="EMBL" id="JAPTSV010000005">
    <property type="protein sequence ID" value="KAJ1527752.1"/>
    <property type="molecule type" value="Genomic_DNA"/>
</dbReference>
<proteinExistence type="inferred from homology"/>
<evidence type="ECO:0000259" key="2">
    <source>
        <dbReference type="PROSITE" id="PS51791"/>
    </source>
</evidence>
<accession>A0AAV7XNI4</accession>
<gene>
    <name evidence="3" type="ORF">ONE63_007707</name>
</gene>
<feature type="domain" description="HSac2" evidence="2">
    <location>
        <begin position="99"/>
        <end position="249"/>
    </location>
</feature>
<evidence type="ECO:0000256" key="1">
    <source>
        <dbReference type="ARBA" id="ARBA00009163"/>
    </source>
</evidence>
<sequence>MDLEDRSLDDCDGPVASFRGATLQIQQDLDNPAPALTDDVALLPVSQAPSGVHVWSSSVASRSEIDSPGVISNSCFAGASRTDIAALAWSDDHVRNLFSSREGLVDQALADSITAFVKPEVDGDVLGSWLLTEINIWDAEKERLVLLTTNSLLVIKFDFIALKPMDVRRTPLQQVDTVVVGELVYPPASLVPRMNGLASGVSTIVKGCLLHWARPSELCHTALDVSQFEPRARNSRGLRVMWNNGEPIAFSKKWNPFNNDIPFLTFTSHPLLRHIEGSERREEIPAPKSSVNYDVESLSKQLPVALAKFEKSSKSMVQDKPILLHNYLSVGSLIHNRNSLGFFKVRGRFSF</sequence>
<dbReference type="PANTHER" id="PTHR31108:SF1">
    <property type="entry name" value="HSAC2 DOMAIN-CONTAINING PROTEIN"/>
    <property type="match status" value="1"/>
</dbReference>
<evidence type="ECO:0000313" key="3">
    <source>
        <dbReference type="EMBL" id="KAJ1527752.1"/>
    </source>
</evidence>
<name>A0AAV7XNI4_9NEOP</name>
<dbReference type="Pfam" id="PF12456">
    <property type="entry name" value="hSac2"/>
    <property type="match status" value="1"/>
</dbReference>
<dbReference type="AlphaFoldDB" id="A0AAV7XNI4"/>
<dbReference type="GO" id="GO:0005737">
    <property type="term" value="C:cytoplasm"/>
    <property type="evidence" value="ECO:0007669"/>
    <property type="project" value="TreeGrafter"/>
</dbReference>
<dbReference type="InterPro" id="IPR034753">
    <property type="entry name" value="hSac2"/>
</dbReference>
<comment type="caution">
    <text evidence="3">The sequence shown here is derived from an EMBL/GenBank/DDBJ whole genome shotgun (WGS) entry which is preliminary data.</text>
</comment>
<keyword evidence="4" id="KW-1185">Reference proteome</keyword>
<dbReference type="InterPro" id="IPR022158">
    <property type="entry name" value="Inositol_phosphatase"/>
</dbReference>
<protein>
    <recommendedName>
        <fullName evidence="2">HSac2 domain-containing protein</fullName>
    </recommendedName>
</protein>
<dbReference type="PANTHER" id="PTHR31108">
    <property type="entry name" value="TUMOR PROTEIN P63-REGULATED GENE 1-LIKE PROTEIN"/>
    <property type="match status" value="1"/>
</dbReference>
<evidence type="ECO:0000313" key="4">
    <source>
        <dbReference type="Proteomes" id="UP001075354"/>
    </source>
</evidence>
<dbReference type="PROSITE" id="PS51791">
    <property type="entry name" value="HSAC2"/>
    <property type="match status" value="1"/>
</dbReference>